<gene>
    <name evidence="1" type="ORF">MENT_LOCUS28905</name>
</gene>
<comment type="caution">
    <text evidence="1">The sequence shown here is derived from an EMBL/GenBank/DDBJ whole genome shotgun (WGS) entry which is preliminary data.</text>
</comment>
<dbReference type="AlphaFoldDB" id="A0A6V7VQF4"/>
<dbReference type="Proteomes" id="UP000580250">
    <property type="component" value="Unassembled WGS sequence"/>
</dbReference>
<evidence type="ECO:0000313" key="1">
    <source>
        <dbReference type="EMBL" id="CAD2177049.1"/>
    </source>
</evidence>
<organism evidence="1 2">
    <name type="scientific">Meloidogyne enterolobii</name>
    <name type="common">Root-knot nematode worm</name>
    <name type="synonym">Meloidogyne mayaguensis</name>
    <dbReference type="NCBI Taxonomy" id="390850"/>
    <lineage>
        <taxon>Eukaryota</taxon>
        <taxon>Metazoa</taxon>
        <taxon>Ecdysozoa</taxon>
        <taxon>Nematoda</taxon>
        <taxon>Chromadorea</taxon>
        <taxon>Rhabditida</taxon>
        <taxon>Tylenchina</taxon>
        <taxon>Tylenchomorpha</taxon>
        <taxon>Tylenchoidea</taxon>
        <taxon>Meloidogynidae</taxon>
        <taxon>Meloidogyninae</taxon>
        <taxon>Meloidogyne</taxon>
    </lineage>
</organism>
<reference evidence="1 2" key="1">
    <citation type="submission" date="2020-08" db="EMBL/GenBank/DDBJ databases">
        <authorList>
            <person name="Koutsovoulos G."/>
            <person name="Danchin GJ E."/>
        </authorList>
    </citation>
    <scope>NUCLEOTIDE SEQUENCE [LARGE SCALE GENOMIC DNA]</scope>
</reference>
<accession>A0A6V7VQF4</accession>
<evidence type="ECO:0000313" key="2">
    <source>
        <dbReference type="Proteomes" id="UP000580250"/>
    </source>
</evidence>
<protein>
    <submittedName>
        <fullName evidence="1">Uncharacterized protein</fullName>
    </submittedName>
</protein>
<proteinExistence type="predicted"/>
<sequence>MLPSTAQRFINLFVYRDCGCSINVWFKNPTTPDSLIPQIPKIKLEADGKGSLFKDKDCSRRYSNKTIHKIGGIDDGDKIVWFSIWTGNNGKKGLIVLSDSKKNVFLNIKFTDNTIVFQHHRDGVNFILIL</sequence>
<dbReference type="EMBL" id="CAJEWN010000289">
    <property type="protein sequence ID" value="CAD2177049.1"/>
    <property type="molecule type" value="Genomic_DNA"/>
</dbReference>
<name>A0A6V7VQF4_MELEN</name>